<evidence type="ECO:0000259" key="2">
    <source>
        <dbReference type="Pfam" id="PF12708"/>
    </source>
</evidence>
<keyword evidence="1" id="KW-0732">Signal</keyword>
<dbReference type="InterPro" id="IPR024535">
    <property type="entry name" value="RHGA/B-epi-like_pectate_lyase"/>
</dbReference>
<evidence type="ECO:0000313" key="3">
    <source>
        <dbReference type="EMBL" id="VWC89710.1"/>
    </source>
</evidence>
<accession>A0ABY6Y027</accession>
<dbReference type="EMBL" id="CABVQG010000016">
    <property type="protein sequence ID" value="VWC89710.1"/>
    <property type="molecule type" value="Genomic_DNA"/>
</dbReference>
<evidence type="ECO:0000313" key="4">
    <source>
        <dbReference type="Proteomes" id="UP000494120"/>
    </source>
</evidence>
<name>A0ABY6Y027_9BURK</name>
<comment type="caution">
    <text evidence="3">The sequence shown here is derived from an EMBL/GenBank/DDBJ whole genome shotgun (WGS) entry which is preliminary data.</text>
</comment>
<sequence>MPPPGGFFISDMRKLLAALLLLVSLPALAQFTPGQVLTAAQLNNQFSLYVPLAGATLTGPLTVPSLTVTGTTTLSSFSTSNATITGGSISGTPISGGSISTSNAAITGGSISGTSISGGTGSFTALSASTANPSLQYNFGGTGQVARLLLAYLQEAPISVIDFGADPTGTVPSATATQNAINYACASPSQKIVYEPPGTYLWDHTVTINCNGVKLIGAGGGGVNDNTPNITASTVNRWTGTSGGTALVIAPSGNEQIFDSGALGIFWDGNNGLGGIAVDIFSGKYGEYDIRAAHWSKTFVQLDISSSVTDNADTTGNTFYRIAGYQSGASDGAFLITNSTSAHNACWNTFVLIQGNWNATPMVTLNGDDNETFLTINGYNPNVNTSVYGVVLNGGATFLQSTRHLEFHHLSTTSNGGAGVFAQGTNLATYPAIGINITYYDSDNNQADPVAGPGAQIWWGRNGAPIGKQAFYFASSPNGYVEIDSAGKIKIAGVVAVASGSTSGSYTFPTFPGKSSAGFPTQISSVSVTPSTTPVVYAAFSSLTQITVTLSSAPSQTIYSYFVVEGY</sequence>
<dbReference type="SUPFAM" id="SSF51126">
    <property type="entry name" value="Pectin lyase-like"/>
    <property type="match status" value="1"/>
</dbReference>
<gene>
    <name evidence="3" type="ORF">BLA17378_04482</name>
</gene>
<dbReference type="InterPro" id="IPR011050">
    <property type="entry name" value="Pectin_lyase_fold/virulence"/>
</dbReference>
<proteinExistence type="predicted"/>
<organism evidence="3 4">
    <name type="scientific">Burkholderia aenigmatica</name>
    <dbReference type="NCBI Taxonomy" id="2015348"/>
    <lineage>
        <taxon>Bacteria</taxon>
        <taxon>Pseudomonadati</taxon>
        <taxon>Pseudomonadota</taxon>
        <taxon>Betaproteobacteria</taxon>
        <taxon>Burkholderiales</taxon>
        <taxon>Burkholderiaceae</taxon>
        <taxon>Burkholderia</taxon>
        <taxon>Burkholderia cepacia complex</taxon>
    </lineage>
</organism>
<reference evidence="3 4" key="1">
    <citation type="submission" date="2019-09" db="EMBL/GenBank/DDBJ databases">
        <authorList>
            <person name="Depoorter E."/>
        </authorList>
    </citation>
    <scope>NUCLEOTIDE SEQUENCE [LARGE SCALE GENOMIC DNA]</scope>
    <source>
        <strain evidence="3 4">R-17378</strain>
    </source>
</reference>
<feature type="signal peptide" evidence="1">
    <location>
        <begin position="1"/>
        <end position="29"/>
    </location>
</feature>
<protein>
    <submittedName>
        <fullName evidence="3">Exported phage protein</fullName>
    </submittedName>
</protein>
<evidence type="ECO:0000256" key="1">
    <source>
        <dbReference type="SAM" id="SignalP"/>
    </source>
</evidence>
<dbReference type="InterPro" id="IPR012334">
    <property type="entry name" value="Pectin_lyas_fold"/>
</dbReference>
<dbReference type="Pfam" id="PF12708">
    <property type="entry name" value="Pect-lyase_RHGA_epim"/>
    <property type="match status" value="1"/>
</dbReference>
<dbReference type="Gene3D" id="2.160.20.10">
    <property type="entry name" value="Single-stranded right-handed beta-helix, Pectin lyase-like"/>
    <property type="match status" value="1"/>
</dbReference>
<keyword evidence="4" id="KW-1185">Reference proteome</keyword>
<dbReference type="Proteomes" id="UP000494120">
    <property type="component" value="Unassembled WGS sequence"/>
</dbReference>
<feature type="domain" description="Rhamnogalacturonase A/B/Epimerase-like pectate lyase" evidence="2">
    <location>
        <begin position="158"/>
        <end position="229"/>
    </location>
</feature>
<feature type="chain" id="PRO_5045386720" evidence="1">
    <location>
        <begin position="30"/>
        <end position="567"/>
    </location>
</feature>